<gene>
    <name evidence="3" type="ORF">H8D96_18725</name>
</gene>
<evidence type="ECO:0000259" key="2">
    <source>
        <dbReference type="Pfam" id="PF19935"/>
    </source>
</evidence>
<proteinExistence type="predicted"/>
<comment type="caution">
    <text evidence="3">The sequence shown here is derived from an EMBL/GenBank/DDBJ whole genome shotgun (WGS) entry which is preliminary data.</text>
</comment>
<accession>A0A8J6P5J1</accession>
<dbReference type="Pfam" id="PF19935">
    <property type="entry name" value="DUF6398"/>
    <property type="match status" value="1"/>
</dbReference>
<sequence length="205" mass="23421">MEKAANDERLKEIEALVVSFCVKHLNEDLQGYALRLCDTLGRKRKISMIRGKKEIWAASIIYVIARLNFLFDPENELFLSADTVCDFFGTKKSTIGNKATQIENACNLGMGAQGYCSPEISDALTLVELPNGLVIPKSMLPKPEIVVEFADKKEEREFQEYMAEQKRLKDQKTQEEKTRRAEINRKIARDKKKEQDGQLSLFDDP</sequence>
<name>A0A8J6P5J1_9BACT</name>
<feature type="compositionally biased region" description="Basic and acidic residues" evidence="1">
    <location>
        <begin position="163"/>
        <end position="196"/>
    </location>
</feature>
<protein>
    <recommendedName>
        <fullName evidence="2">DUF6398 domain-containing protein</fullName>
    </recommendedName>
</protein>
<evidence type="ECO:0000256" key="1">
    <source>
        <dbReference type="SAM" id="MobiDB-lite"/>
    </source>
</evidence>
<reference evidence="3 4" key="1">
    <citation type="submission" date="2020-08" db="EMBL/GenBank/DDBJ databases">
        <title>Bridging the membrane lipid divide: bacteria of the FCB group superphylum have the potential to synthesize archaeal ether lipids.</title>
        <authorList>
            <person name="Villanueva L."/>
            <person name="Von Meijenfeldt F.A.B."/>
            <person name="Westbye A.B."/>
            <person name="Yadav S."/>
            <person name="Hopmans E.C."/>
            <person name="Dutilh B.E."/>
            <person name="Sinninghe Damste J.S."/>
        </authorList>
    </citation>
    <scope>NUCLEOTIDE SEQUENCE [LARGE SCALE GENOMIC DNA]</scope>
    <source>
        <strain evidence="3">NIOZ-UU17</strain>
    </source>
</reference>
<dbReference type="Proteomes" id="UP000605201">
    <property type="component" value="Unassembled WGS sequence"/>
</dbReference>
<dbReference type="InterPro" id="IPR045651">
    <property type="entry name" value="DUF6398"/>
</dbReference>
<dbReference type="EMBL" id="JACNIG010000360">
    <property type="protein sequence ID" value="MBC8433952.1"/>
    <property type="molecule type" value="Genomic_DNA"/>
</dbReference>
<evidence type="ECO:0000313" key="3">
    <source>
        <dbReference type="EMBL" id="MBC8433952.1"/>
    </source>
</evidence>
<feature type="region of interest" description="Disordered" evidence="1">
    <location>
        <begin position="163"/>
        <end position="205"/>
    </location>
</feature>
<dbReference type="AlphaFoldDB" id="A0A8J6P5J1"/>
<evidence type="ECO:0000313" key="4">
    <source>
        <dbReference type="Proteomes" id="UP000605201"/>
    </source>
</evidence>
<feature type="domain" description="DUF6398" evidence="2">
    <location>
        <begin position="12"/>
        <end position="112"/>
    </location>
</feature>
<organism evidence="3 4">
    <name type="scientific">Candidatus Desulfatibia vada</name>
    <dbReference type="NCBI Taxonomy" id="2841696"/>
    <lineage>
        <taxon>Bacteria</taxon>
        <taxon>Pseudomonadati</taxon>
        <taxon>Thermodesulfobacteriota</taxon>
        <taxon>Desulfobacteria</taxon>
        <taxon>Desulfobacterales</taxon>
        <taxon>Desulfobacterales incertae sedis</taxon>
        <taxon>Candidatus Desulfatibia</taxon>
    </lineage>
</organism>